<dbReference type="Gene3D" id="3.40.50.300">
    <property type="entry name" value="P-loop containing nucleotide triphosphate hydrolases"/>
    <property type="match status" value="2"/>
</dbReference>
<comment type="catalytic activity">
    <reaction evidence="11">
        <text>ATP + H2O = ADP + phosphate + H(+)</text>
        <dbReference type="Rhea" id="RHEA:13065"/>
        <dbReference type="ChEBI" id="CHEBI:15377"/>
        <dbReference type="ChEBI" id="CHEBI:15378"/>
        <dbReference type="ChEBI" id="CHEBI:30616"/>
        <dbReference type="ChEBI" id="CHEBI:43474"/>
        <dbReference type="ChEBI" id="CHEBI:456216"/>
    </reaction>
    <physiologicalReaction direction="left-to-right" evidence="11">
        <dbReference type="Rhea" id="RHEA:13066"/>
    </physiologicalReaction>
</comment>
<evidence type="ECO:0000256" key="9">
    <source>
        <dbReference type="ARBA" id="ARBA00034920"/>
    </source>
</evidence>
<evidence type="ECO:0000256" key="8">
    <source>
        <dbReference type="ARBA" id="ARBA00034811"/>
    </source>
</evidence>
<sequence>MKVNLQFDPYGSPGQIKVSSDLYSSVIDEFSSFAEITLPCYSRELQNTFIYWYCLDTSLPYETVNIPTDHYHIERYNPTFDFCEFNPLGDNSKEYISSLNIVGITLDNVLYDKISLLPSNNDKLSFLTTKFDIRNKQSVIYKKQWLRQGLCNITYCKPHPFGVIDFTKTKVILMKGKENNDDHDVNSHMNLSDIKVKCLPYPLPLDLITPDIYQKNHDDTLFAYANHDVFEKLKISSGSLVRISLKNKSTRLRLFVLFRPNNFNKNTIYLHPRVKSLYPSQENIQIQKIIIEDTLPIASNVIISRVGDWIQTQKIYQDIILQRLKTFFASKNRLSKVGDLIPITFDKSLSSLTSKDTNISWDDQCVNEITDGYDTLVWFKISYADVKTTNYDGDISSNIFEDEFIIDPVKTKLSTSKIVRESPEATINDDFNAFYNLPTSVKYLSDTFPYYNDISNIINSSIECLKRGIPVETLILLHSTSSNVGKTTLVKSIATEFQINLIDFDCITFSVSEGSLDSITKVIGFLNAKLEGVLPYVESTILYMSHLDVLFPPIDPNQDQNTTKIARTLELGLLNTIMATMKKYKNVIFLASVNEIDNLPSTARAFFKFEVSVPVPTEEQRRSIFEWYLSSKRLNHSCDLIVNNQKFVLGEDVDIQHLALHSAGLTPIDIRSIVSNATEECIENSNKSEHNCNIELNMATLENAISAARDEYSVSIGAPKIPNVTWDDIGGVDQIKGEIMDTIDMPLKHPELFLSGLKKRSGLLFYGPPGTGKTLMAKAIATNFSLNFFSVKGPELLNMYIGESEANVRRIFQRAREAKPCVIFFDEIDSVAPKRGNQGDSGGVMDRIVSQLLAELDGMSSGSEDGTGSDGIFVIGATNRPDLLDEALLRPGRFDKLLYLGIPDTNEKQLNILKALTRKFTFHEDVDLMQVAENCPFNYTGADFYALCSDAMLNAMINIAHTVDSKLTEYNQIRNDNQEKAVSLNYWFDQVATDNDTSVTVRMEDFIKAHKELTASVSQDELDHYLKVKRDFEG</sequence>
<protein>
    <recommendedName>
        <fullName evidence="8">Peroxisomal ATPase PEX6</fullName>
    </recommendedName>
    <alternativeName>
        <fullName evidence="9">Peroxin-6</fullName>
    </alternativeName>
</protein>
<dbReference type="InterPro" id="IPR027417">
    <property type="entry name" value="P-loop_NTPase"/>
</dbReference>
<keyword evidence="6" id="KW-0472">Membrane</keyword>
<dbReference type="OrthoDB" id="5553750at2759"/>
<feature type="domain" description="AAA+ ATPase" evidence="12">
    <location>
        <begin position="759"/>
        <end position="904"/>
    </location>
</feature>
<evidence type="ECO:0000256" key="10">
    <source>
        <dbReference type="ARBA" id="ARBA00045342"/>
    </source>
</evidence>
<keyword evidence="2" id="KW-0962">Peroxisome biogenesis</keyword>
<dbReference type="FunFam" id="3.40.50.300:FF:000109">
    <property type="entry name" value="Peroxisomal biogenesis factor 6"/>
    <property type="match status" value="1"/>
</dbReference>
<reference evidence="13 14" key="1">
    <citation type="submission" date="2020-05" db="EMBL/GenBank/DDBJ databases">
        <authorList>
            <person name="Casaregola S."/>
            <person name="Devillers H."/>
            <person name="Grondin C."/>
        </authorList>
    </citation>
    <scope>NUCLEOTIDE SEQUENCE [LARGE SCALE GENOMIC DNA]</scope>
    <source>
        <strain evidence="13 14">CLIB 1767</strain>
    </source>
</reference>
<dbReference type="InterPro" id="IPR003593">
    <property type="entry name" value="AAA+_ATPase"/>
</dbReference>
<dbReference type="InterPro" id="IPR003959">
    <property type="entry name" value="ATPase_AAA_core"/>
</dbReference>
<dbReference type="GO" id="GO:0005778">
    <property type="term" value="C:peroxisomal membrane"/>
    <property type="evidence" value="ECO:0007669"/>
    <property type="project" value="TreeGrafter"/>
</dbReference>
<gene>
    <name evidence="13" type="ORF">KABA2_03S00374</name>
</gene>
<dbReference type="GO" id="GO:0005524">
    <property type="term" value="F:ATP binding"/>
    <property type="evidence" value="ECO:0007669"/>
    <property type="project" value="UniProtKB-KW"/>
</dbReference>
<dbReference type="RefSeq" id="XP_041405415.1">
    <property type="nucleotide sequence ID" value="XM_041549481.1"/>
</dbReference>
<organism evidence="13 14">
    <name type="scientific">Maudiozyma barnettii</name>
    <dbReference type="NCBI Taxonomy" id="61262"/>
    <lineage>
        <taxon>Eukaryota</taxon>
        <taxon>Fungi</taxon>
        <taxon>Dikarya</taxon>
        <taxon>Ascomycota</taxon>
        <taxon>Saccharomycotina</taxon>
        <taxon>Saccharomycetes</taxon>
        <taxon>Saccharomycetales</taxon>
        <taxon>Saccharomycetaceae</taxon>
        <taxon>Maudiozyma</taxon>
    </lineage>
</organism>
<dbReference type="GeneID" id="64856534"/>
<keyword evidence="4" id="KW-0378">Hydrolase</keyword>
<comment type="similarity">
    <text evidence="1">Belongs to the AAA ATPase family.</text>
</comment>
<evidence type="ECO:0000256" key="6">
    <source>
        <dbReference type="ARBA" id="ARBA00023136"/>
    </source>
</evidence>
<name>A0A8H2VDQ9_9SACH</name>
<dbReference type="Proteomes" id="UP000644660">
    <property type="component" value="Unassembled WGS sequence"/>
</dbReference>
<feature type="domain" description="AAA+ ATPase" evidence="12">
    <location>
        <begin position="471"/>
        <end position="617"/>
    </location>
</feature>
<evidence type="ECO:0000256" key="7">
    <source>
        <dbReference type="ARBA" id="ARBA00029433"/>
    </source>
</evidence>
<dbReference type="InterPro" id="IPR056995">
    <property type="entry name" value="PEX6_4th_dom"/>
</dbReference>
<evidence type="ECO:0000256" key="4">
    <source>
        <dbReference type="ARBA" id="ARBA00022801"/>
    </source>
</evidence>
<evidence type="ECO:0000313" key="13">
    <source>
        <dbReference type="EMBL" id="CAB4253498.1"/>
    </source>
</evidence>
<evidence type="ECO:0000313" key="14">
    <source>
        <dbReference type="Proteomes" id="UP000644660"/>
    </source>
</evidence>
<dbReference type="FunFam" id="1.10.8.60:FF:000039">
    <property type="entry name" value="peroxisome biogenesis factor 6"/>
    <property type="match status" value="1"/>
</dbReference>
<dbReference type="PROSITE" id="PS00674">
    <property type="entry name" value="AAA"/>
    <property type="match status" value="1"/>
</dbReference>
<keyword evidence="5" id="KW-0067">ATP-binding</keyword>
<dbReference type="GO" id="GO:0005829">
    <property type="term" value="C:cytosol"/>
    <property type="evidence" value="ECO:0007669"/>
    <property type="project" value="TreeGrafter"/>
</dbReference>
<dbReference type="GO" id="GO:0012505">
    <property type="term" value="C:endomembrane system"/>
    <property type="evidence" value="ECO:0007669"/>
    <property type="project" value="UniProtKB-SubCell"/>
</dbReference>
<evidence type="ECO:0000256" key="3">
    <source>
        <dbReference type="ARBA" id="ARBA00022741"/>
    </source>
</evidence>
<comment type="caution">
    <text evidence="13">The sequence shown here is derived from an EMBL/GenBank/DDBJ whole genome shotgun (WGS) entry which is preliminary data.</text>
</comment>
<comment type="subcellular location">
    <subcellularLocation>
        <location evidence="7">Endomembrane system</location>
        <topology evidence="7">Peripheral membrane protein</topology>
        <orientation evidence="7">Cytoplasmic side</orientation>
    </subcellularLocation>
</comment>
<keyword evidence="3" id="KW-0547">Nucleotide-binding</keyword>
<dbReference type="Pfam" id="PF00004">
    <property type="entry name" value="AAA"/>
    <property type="match status" value="2"/>
</dbReference>
<evidence type="ECO:0000256" key="1">
    <source>
        <dbReference type="ARBA" id="ARBA00006914"/>
    </source>
</evidence>
<comment type="function">
    <text evidence="10">Component of the PEX1-PEX6 AAA ATPase complex, a protein dislocase complex that mediates the ATP-dependent extraction of the PEX5 receptor from peroxisomal membranes, an essential step for PEX5 recycling. Specifically recognizes PEX5 monoubiquitinated at 'Cys-6', and pulls it out of the peroxisome lumen through the PEX2-PEX10-PEX12 retrotranslocation channel. Extraction by the PEX1-PEX6 AAA ATPase complex is accompanied by unfolding of the TPR repeats and release of bound cargo from PEX5.</text>
</comment>
<dbReference type="CDD" id="cd19527">
    <property type="entry name" value="RecA-like_PEX6_r2"/>
    <property type="match status" value="1"/>
</dbReference>
<dbReference type="PANTHER" id="PTHR23077">
    <property type="entry name" value="AAA-FAMILY ATPASE"/>
    <property type="match status" value="1"/>
</dbReference>
<dbReference type="EMBL" id="CAEFZW010000003">
    <property type="protein sequence ID" value="CAB4253498.1"/>
    <property type="molecule type" value="Genomic_DNA"/>
</dbReference>
<evidence type="ECO:0000259" key="12">
    <source>
        <dbReference type="SMART" id="SM00382"/>
    </source>
</evidence>
<dbReference type="Pfam" id="PF23111">
    <property type="entry name" value="N1_PEX6"/>
    <property type="match status" value="1"/>
</dbReference>
<dbReference type="SMART" id="SM00382">
    <property type="entry name" value="AAA"/>
    <property type="match status" value="2"/>
</dbReference>
<dbReference type="InterPro" id="IPR003960">
    <property type="entry name" value="ATPase_AAA_CS"/>
</dbReference>
<dbReference type="InterPro" id="IPR047533">
    <property type="entry name" value="RecA-like_PEX6_r2"/>
</dbReference>
<dbReference type="GO" id="GO:0016887">
    <property type="term" value="F:ATP hydrolysis activity"/>
    <property type="evidence" value="ECO:0007669"/>
    <property type="project" value="InterPro"/>
</dbReference>
<dbReference type="InterPro" id="IPR050168">
    <property type="entry name" value="AAA_ATPase_domain"/>
</dbReference>
<dbReference type="Gene3D" id="1.10.8.60">
    <property type="match status" value="2"/>
</dbReference>
<keyword evidence="14" id="KW-1185">Reference proteome</keyword>
<evidence type="ECO:0000256" key="5">
    <source>
        <dbReference type="ARBA" id="ARBA00022840"/>
    </source>
</evidence>
<dbReference type="GO" id="GO:0016558">
    <property type="term" value="P:protein import into peroxisome matrix"/>
    <property type="evidence" value="ECO:0007669"/>
    <property type="project" value="TreeGrafter"/>
</dbReference>
<dbReference type="Pfam" id="PF23315">
    <property type="entry name" value="PEX6_4th"/>
    <property type="match status" value="1"/>
</dbReference>
<dbReference type="SUPFAM" id="SSF52540">
    <property type="entry name" value="P-loop containing nucleoside triphosphate hydrolases"/>
    <property type="match status" value="2"/>
</dbReference>
<accession>A0A8H2VDQ9</accession>
<proteinExistence type="inferred from homology"/>
<dbReference type="PANTHER" id="PTHR23077:SF9">
    <property type="entry name" value="PEROXISOMAL ATPASE PEX6"/>
    <property type="match status" value="1"/>
</dbReference>
<evidence type="ECO:0000256" key="2">
    <source>
        <dbReference type="ARBA" id="ARBA00022593"/>
    </source>
</evidence>
<evidence type="ECO:0000256" key="11">
    <source>
        <dbReference type="ARBA" id="ARBA00048778"/>
    </source>
</evidence>
<dbReference type="AlphaFoldDB" id="A0A8H2VDQ9"/>